<dbReference type="InterPro" id="IPR003317">
    <property type="entry name" value="Cyt-d_oxidase_su2"/>
</dbReference>
<feature type="transmembrane region" description="Helical" evidence="7">
    <location>
        <begin position="86"/>
        <end position="107"/>
    </location>
</feature>
<dbReference type="Pfam" id="PF02322">
    <property type="entry name" value="Cyt_bd_oxida_II"/>
    <property type="match status" value="1"/>
</dbReference>
<feature type="transmembrane region" description="Helical" evidence="7">
    <location>
        <begin position="119"/>
        <end position="144"/>
    </location>
</feature>
<feature type="transmembrane region" description="Helical" evidence="7">
    <location>
        <begin position="232"/>
        <end position="252"/>
    </location>
</feature>
<accession>A0A9X3EW16</accession>
<comment type="caution">
    <text evidence="8">The sequence shown here is derived from an EMBL/GenBank/DDBJ whole genome shotgun (WGS) entry which is preliminary data.</text>
</comment>
<keyword evidence="3" id="KW-1003">Cell membrane</keyword>
<feature type="transmembrane region" description="Helical" evidence="7">
    <location>
        <begin position="60"/>
        <end position="80"/>
    </location>
</feature>
<evidence type="ECO:0000256" key="6">
    <source>
        <dbReference type="ARBA" id="ARBA00023136"/>
    </source>
</evidence>
<feature type="transmembrane region" description="Helical" evidence="7">
    <location>
        <begin position="264"/>
        <end position="283"/>
    </location>
</feature>
<keyword evidence="9" id="KW-1185">Reference proteome</keyword>
<dbReference type="RefSeq" id="WP_267774394.1">
    <property type="nucleotide sequence ID" value="NZ_JAPNKE010000002.1"/>
</dbReference>
<dbReference type="GO" id="GO:0016682">
    <property type="term" value="F:oxidoreductase activity, acting on diphenols and related substances as donors, oxygen as acceptor"/>
    <property type="evidence" value="ECO:0007669"/>
    <property type="project" value="TreeGrafter"/>
</dbReference>
<comment type="similarity">
    <text evidence="2">Belongs to the cytochrome ubiquinol oxidase subunit 2 family.</text>
</comment>
<evidence type="ECO:0000256" key="7">
    <source>
        <dbReference type="SAM" id="Phobius"/>
    </source>
</evidence>
<organism evidence="8 9">
    <name type="scientific">Nannocystis pusilla</name>
    <dbReference type="NCBI Taxonomy" id="889268"/>
    <lineage>
        <taxon>Bacteria</taxon>
        <taxon>Pseudomonadati</taxon>
        <taxon>Myxococcota</taxon>
        <taxon>Polyangia</taxon>
        <taxon>Nannocystales</taxon>
        <taxon>Nannocystaceae</taxon>
        <taxon>Nannocystis</taxon>
    </lineage>
</organism>
<dbReference type="Proteomes" id="UP001150924">
    <property type="component" value="Unassembled WGS sequence"/>
</dbReference>
<feature type="transmembrane region" description="Helical" evidence="7">
    <location>
        <begin position="6"/>
        <end position="35"/>
    </location>
</feature>
<evidence type="ECO:0000256" key="1">
    <source>
        <dbReference type="ARBA" id="ARBA00004651"/>
    </source>
</evidence>
<comment type="subcellular location">
    <subcellularLocation>
        <location evidence="1">Cell membrane</location>
        <topology evidence="1">Multi-pass membrane protein</topology>
    </subcellularLocation>
</comment>
<evidence type="ECO:0000313" key="9">
    <source>
        <dbReference type="Proteomes" id="UP001150924"/>
    </source>
</evidence>
<protein>
    <submittedName>
        <fullName evidence="8">Cytochrome d ubiquinol oxidase subunit II</fullName>
    </submittedName>
</protein>
<dbReference type="GO" id="GO:0005886">
    <property type="term" value="C:plasma membrane"/>
    <property type="evidence" value="ECO:0007669"/>
    <property type="project" value="UniProtKB-SubCell"/>
</dbReference>
<proteinExistence type="inferred from homology"/>
<reference evidence="8" key="1">
    <citation type="submission" date="2022-11" db="EMBL/GenBank/DDBJ databases">
        <title>Minimal conservation of predation-associated metabolite biosynthetic gene clusters underscores biosynthetic potential of Myxococcota including descriptions for ten novel species: Archangium lansinium sp. nov., Myxococcus landrumus sp. nov., Nannocystis bai.</title>
        <authorList>
            <person name="Ahearne A."/>
            <person name="Stevens C."/>
            <person name="Phillips K."/>
        </authorList>
    </citation>
    <scope>NUCLEOTIDE SEQUENCE</scope>
    <source>
        <strain evidence="8">Na p29</strain>
    </source>
</reference>
<dbReference type="GO" id="GO:0070069">
    <property type="term" value="C:cytochrome complex"/>
    <property type="evidence" value="ECO:0007669"/>
    <property type="project" value="TreeGrafter"/>
</dbReference>
<feature type="transmembrane region" description="Helical" evidence="7">
    <location>
        <begin position="198"/>
        <end position="220"/>
    </location>
</feature>
<dbReference type="AlphaFoldDB" id="A0A9X3EW16"/>
<evidence type="ECO:0000256" key="2">
    <source>
        <dbReference type="ARBA" id="ARBA00007543"/>
    </source>
</evidence>
<feature type="transmembrane region" description="Helical" evidence="7">
    <location>
        <begin position="164"/>
        <end position="186"/>
    </location>
</feature>
<dbReference type="PANTHER" id="PTHR43141">
    <property type="entry name" value="CYTOCHROME BD2 SUBUNIT II"/>
    <property type="match status" value="1"/>
</dbReference>
<feature type="transmembrane region" description="Helical" evidence="7">
    <location>
        <begin position="303"/>
        <end position="325"/>
    </location>
</feature>
<sequence>MTPELMIAGVMLVALVLYTLTGGADFGGGVWQLLASGPRKAAQRRLVDDSIKPIWEANHVWLILLIVLLFVGFPTAFAAVCTALHLPLALMLVGIVLRGSAFVFAHYDPLHGRGALRWGGVFAVASLLTPITLGVVLGALGTGFDVDPVTGLVDTDFLSEWLAPYPLAVGLFTLALFAFLAAVYLVREAGDPDLRADFRARALGSAVVVGVTALVAYLVAPPVIRHDLSASPWATPLHLATGLAAVVAIYALGTRRDRLARASAMAQVTLIVVGWAVAQYPYLAYPGYTIAGTAAPASVLTPILVALAIGGLVLFPSLAYLFVVFKRRPSA</sequence>
<dbReference type="EMBL" id="JAPNKE010000002">
    <property type="protein sequence ID" value="MCY1011146.1"/>
    <property type="molecule type" value="Genomic_DNA"/>
</dbReference>
<keyword evidence="6 7" id="KW-0472">Membrane</keyword>
<gene>
    <name evidence="8" type="ORF">OV079_37425</name>
</gene>
<dbReference type="GO" id="GO:0009055">
    <property type="term" value="F:electron transfer activity"/>
    <property type="evidence" value="ECO:0007669"/>
    <property type="project" value="TreeGrafter"/>
</dbReference>
<keyword evidence="4 7" id="KW-0812">Transmembrane</keyword>
<evidence type="ECO:0000256" key="3">
    <source>
        <dbReference type="ARBA" id="ARBA00022475"/>
    </source>
</evidence>
<dbReference type="GO" id="GO:0019646">
    <property type="term" value="P:aerobic electron transport chain"/>
    <property type="evidence" value="ECO:0007669"/>
    <property type="project" value="TreeGrafter"/>
</dbReference>
<evidence type="ECO:0000313" key="8">
    <source>
        <dbReference type="EMBL" id="MCY1011146.1"/>
    </source>
</evidence>
<evidence type="ECO:0000256" key="5">
    <source>
        <dbReference type="ARBA" id="ARBA00022989"/>
    </source>
</evidence>
<dbReference type="PANTHER" id="PTHR43141:SF4">
    <property type="entry name" value="CYTOCHROME BD2 SUBUNIT II"/>
    <property type="match status" value="1"/>
</dbReference>
<evidence type="ECO:0000256" key="4">
    <source>
        <dbReference type="ARBA" id="ARBA00022692"/>
    </source>
</evidence>
<keyword evidence="5 7" id="KW-1133">Transmembrane helix</keyword>
<name>A0A9X3EW16_9BACT</name>